<comment type="caution">
    <text evidence="2">The sequence shown here is derived from an EMBL/GenBank/DDBJ whole genome shotgun (WGS) entry which is preliminary data.</text>
</comment>
<reference evidence="2 3" key="1">
    <citation type="submission" date="2019-03" db="EMBL/GenBank/DDBJ databases">
        <title>Ramlibacter henchirensis DSM 14656, whole genome shotgun sequence.</title>
        <authorList>
            <person name="Zhang X."/>
            <person name="Feng G."/>
            <person name="Zhu H."/>
        </authorList>
    </citation>
    <scope>NUCLEOTIDE SEQUENCE [LARGE SCALE GENOMIC DNA]</scope>
    <source>
        <strain evidence="2 3">DSM 14656</strain>
    </source>
</reference>
<sequence>MALHMIDRVAVEDEGQGDPVVCLHGLGGSSNTWTAVMPALARHRVIRIDLPGSGRSAAGSQPLSIARLVECVRTVCQRLNVGRVHLLGHSMGTIVAQHLAADHPGLVRSLALFGPLLAPPDPARANIRTRAAKAREGAAGMQEIADTLVKASTSADSRERFPAAAAFVRESLTRQDPEGYARNCEALADAKPASVANIQAGTLLVTGDEDGVAPPQSVRAMAEKFTGNKGGTRVVVFNRCGHWTPIERPQECMRELASFLPTQR</sequence>
<dbReference type="EMBL" id="SMLM01000002">
    <property type="protein sequence ID" value="TFZ02541.1"/>
    <property type="molecule type" value="Genomic_DNA"/>
</dbReference>
<dbReference type="InterPro" id="IPR000073">
    <property type="entry name" value="AB_hydrolase_1"/>
</dbReference>
<dbReference type="Gene3D" id="3.40.50.1820">
    <property type="entry name" value="alpha/beta hydrolase"/>
    <property type="match status" value="1"/>
</dbReference>
<feature type="domain" description="AB hydrolase-1" evidence="1">
    <location>
        <begin position="19"/>
        <end position="249"/>
    </location>
</feature>
<dbReference type="PRINTS" id="PR00412">
    <property type="entry name" value="EPOXHYDRLASE"/>
</dbReference>
<accession>A0A4Z0BUN7</accession>
<dbReference type="InterPro" id="IPR050266">
    <property type="entry name" value="AB_hydrolase_sf"/>
</dbReference>
<keyword evidence="2" id="KW-0378">Hydrolase</keyword>
<evidence type="ECO:0000259" key="1">
    <source>
        <dbReference type="Pfam" id="PF00561"/>
    </source>
</evidence>
<dbReference type="GO" id="GO:0016787">
    <property type="term" value="F:hydrolase activity"/>
    <property type="evidence" value="ECO:0007669"/>
    <property type="project" value="UniProtKB-KW"/>
</dbReference>
<dbReference type="Proteomes" id="UP000298180">
    <property type="component" value="Unassembled WGS sequence"/>
</dbReference>
<dbReference type="PRINTS" id="PR00111">
    <property type="entry name" value="ABHYDROLASE"/>
</dbReference>
<gene>
    <name evidence="2" type="ORF">EZ313_14875</name>
</gene>
<dbReference type="SUPFAM" id="SSF53474">
    <property type="entry name" value="alpha/beta-Hydrolases"/>
    <property type="match status" value="1"/>
</dbReference>
<protein>
    <submittedName>
        <fullName evidence="2">Alpha/beta fold hydrolase</fullName>
    </submittedName>
</protein>
<name>A0A4Z0BUN7_9BURK</name>
<dbReference type="PANTHER" id="PTHR43798">
    <property type="entry name" value="MONOACYLGLYCEROL LIPASE"/>
    <property type="match status" value="1"/>
</dbReference>
<dbReference type="Pfam" id="PF00561">
    <property type="entry name" value="Abhydrolase_1"/>
    <property type="match status" value="1"/>
</dbReference>
<dbReference type="InterPro" id="IPR029058">
    <property type="entry name" value="AB_hydrolase_fold"/>
</dbReference>
<dbReference type="PANTHER" id="PTHR43798:SF33">
    <property type="entry name" value="HYDROLASE, PUTATIVE (AFU_ORTHOLOGUE AFUA_2G14860)-RELATED"/>
    <property type="match status" value="1"/>
</dbReference>
<evidence type="ECO:0000313" key="2">
    <source>
        <dbReference type="EMBL" id="TFZ02541.1"/>
    </source>
</evidence>
<proteinExistence type="predicted"/>
<dbReference type="OrthoDB" id="9799989at2"/>
<dbReference type="InterPro" id="IPR000639">
    <property type="entry name" value="Epox_hydrolase-like"/>
</dbReference>
<keyword evidence="3" id="KW-1185">Reference proteome</keyword>
<evidence type="ECO:0000313" key="3">
    <source>
        <dbReference type="Proteomes" id="UP000298180"/>
    </source>
</evidence>
<organism evidence="2 3">
    <name type="scientific">Ramlibacter henchirensis</name>
    <dbReference type="NCBI Taxonomy" id="204072"/>
    <lineage>
        <taxon>Bacteria</taxon>
        <taxon>Pseudomonadati</taxon>
        <taxon>Pseudomonadota</taxon>
        <taxon>Betaproteobacteria</taxon>
        <taxon>Burkholderiales</taxon>
        <taxon>Comamonadaceae</taxon>
        <taxon>Ramlibacter</taxon>
    </lineage>
</organism>
<dbReference type="AlphaFoldDB" id="A0A4Z0BUN7"/>
<dbReference type="GO" id="GO:0016020">
    <property type="term" value="C:membrane"/>
    <property type="evidence" value="ECO:0007669"/>
    <property type="project" value="TreeGrafter"/>
</dbReference>